<dbReference type="EMBL" id="VWXX01000006">
    <property type="protein sequence ID" value="KAA6186025.1"/>
    <property type="molecule type" value="Genomic_DNA"/>
</dbReference>
<evidence type="ECO:0000313" key="4">
    <source>
        <dbReference type="EMBL" id="KAA6186025.1"/>
    </source>
</evidence>
<dbReference type="InterPro" id="IPR025110">
    <property type="entry name" value="AMP-bd_C"/>
</dbReference>
<dbReference type="GO" id="GO:0016878">
    <property type="term" value="F:acid-thiol ligase activity"/>
    <property type="evidence" value="ECO:0007669"/>
    <property type="project" value="UniProtKB-ARBA"/>
</dbReference>
<proteinExistence type="predicted"/>
<feature type="domain" description="AMP-binding enzyme C-terminal" evidence="3">
    <location>
        <begin position="417"/>
        <end position="488"/>
    </location>
</feature>
<dbReference type="InterPro" id="IPR045851">
    <property type="entry name" value="AMP-bd_C_sf"/>
</dbReference>
<feature type="domain" description="AMP-dependent synthetase/ligase" evidence="2">
    <location>
        <begin position="41"/>
        <end position="366"/>
    </location>
</feature>
<accession>A0A5M8FS19</accession>
<dbReference type="AlphaFoldDB" id="A0A5M8FS19"/>
<evidence type="ECO:0000259" key="2">
    <source>
        <dbReference type="Pfam" id="PF00501"/>
    </source>
</evidence>
<dbReference type="Gene3D" id="2.30.38.10">
    <property type="entry name" value="Luciferase, Domain 3"/>
    <property type="match status" value="1"/>
</dbReference>
<protein>
    <submittedName>
        <fullName evidence="4">AMP-binding protein</fullName>
    </submittedName>
</protein>
<organism evidence="4 5">
    <name type="scientific">Thiohalocapsa marina</name>
    <dbReference type="NCBI Taxonomy" id="424902"/>
    <lineage>
        <taxon>Bacteria</taxon>
        <taxon>Pseudomonadati</taxon>
        <taxon>Pseudomonadota</taxon>
        <taxon>Gammaproteobacteria</taxon>
        <taxon>Chromatiales</taxon>
        <taxon>Chromatiaceae</taxon>
        <taxon>Thiohalocapsa</taxon>
    </lineage>
</organism>
<dbReference type="InterPro" id="IPR050237">
    <property type="entry name" value="ATP-dep_AMP-bd_enzyme"/>
</dbReference>
<reference evidence="4 5" key="1">
    <citation type="submission" date="2019-09" db="EMBL/GenBank/DDBJ databases">
        <title>Whole-genome sequence of the purple sulfur bacterium Thiohalocapsa marina DSM 19078.</title>
        <authorList>
            <person name="Kyndt J.A."/>
            <person name="Meyer T.E."/>
        </authorList>
    </citation>
    <scope>NUCLEOTIDE SEQUENCE [LARGE SCALE GENOMIC DNA]</scope>
    <source>
        <strain evidence="4 5">DSM 19078</strain>
    </source>
</reference>
<sequence>MSGRSGQARSGHQGRRPRQGTEQGRLHVTGEIAGVAGRGFGPQPALIDAGRQWSYTDLTQAAVARARRLSQQGVKPGQVLVCRAEPGYGLLVLQQALAQIGAALLPVRPGLFEPAQAADLQALIHTTGAEWVWSEGDDGEGGGAPTGRNTALPWQGDPLAVLIQTSGSSGTPKVAMLTRRAVLASCRRVNRRLGLGVGDQWLCCLQPHHVGGLAIGYRCALAGATLRLQPRLAQGFDADAVAAELQREPITHLSLVPPMLARLLAIGVRPPASLRVVQLGGQALSADLGRRALDAGWPVVVTYGMSETFSQVVTARYSPEQDPDAETPARGFGADARLPDVELDAGRCGEAPRPLRIRGPMLMSGYANPERRPGIGLDGDWLTTTDLGCVDAAGRLRLLGRADDVLVIGGVKVLPAEVEARLGTLPGIQALALVGIPHTVWGQTLALCYAGRADPAAVEDWCRARLPSVQRPRLFVRCEALPLLASGKLDRAALRALAMQQMERGPTAL</sequence>
<keyword evidence="5" id="KW-1185">Reference proteome</keyword>
<feature type="region of interest" description="Disordered" evidence="1">
    <location>
        <begin position="1"/>
        <end position="25"/>
    </location>
</feature>
<dbReference type="Gene3D" id="3.30.300.30">
    <property type="match status" value="1"/>
</dbReference>
<dbReference type="PANTHER" id="PTHR43767">
    <property type="entry name" value="LONG-CHAIN-FATTY-ACID--COA LIGASE"/>
    <property type="match status" value="1"/>
</dbReference>
<dbReference type="Gene3D" id="3.40.50.12780">
    <property type="entry name" value="N-terminal domain of ligase-like"/>
    <property type="match status" value="1"/>
</dbReference>
<comment type="caution">
    <text evidence="4">The sequence shown here is derived from an EMBL/GenBank/DDBJ whole genome shotgun (WGS) entry which is preliminary data.</text>
</comment>
<feature type="compositionally biased region" description="Polar residues" evidence="1">
    <location>
        <begin position="1"/>
        <end position="10"/>
    </location>
</feature>
<dbReference type="InterPro" id="IPR042099">
    <property type="entry name" value="ANL_N_sf"/>
</dbReference>
<dbReference type="OrthoDB" id="9803968at2"/>
<dbReference type="PROSITE" id="PS00455">
    <property type="entry name" value="AMP_BINDING"/>
    <property type="match status" value="1"/>
</dbReference>
<dbReference type="Pfam" id="PF00501">
    <property type="entry name" value="AMP-binding"/>
    <property type="match status" value="1"/>
</dbReference>
<dbReference type="Gene3D" id="3.40.50.980">
    <property type="match status" value="1"/>
</dbReference>
<dbReference type="Pfam" id="PF13193">
    <property type="entry name" value="AMP-binding_C"/>
    <property type="match status" value="1"/>
</dbReference>
<dbReference type="InterPro" id="IPR000873">
    <property type="entry name" value="AMP-dep_synth/lig_dom"/>
</dbReference>
<dbReference type="PANTHER" id="PTHR43767:SF1">
    <property type="entry name" value="NONRIBOSOMAL PEPTIDE SYNTHASE PES1 (EUROFUNG)-RELATED"/>
    <property type="match status" value="1"/>
</dbReference>
<evidence type="ECO:0000256" key="1">
    <source>
        <dbReference type="SAM" id="MobiDB-lite"/>
    </source>
</evidence>
<name>A0A5M8FS19_9GAMM</name>
<evidence type="ECO:0000259" key="3">
    <source>
        <dbReference type="Pfam" id="PF13193"/>
    </source>
</evidence>
<dbReference type="InterPro" id="IPR020845">
    <property type="entry name" value="AMP-binding_CS"/>
</dbReference>
<gene>
    <name evidence="4" type="ORF">F2Q65_06570</name>
</gene>
<dbReference type="Proteomes" id="UP000322981">
    <property type="component" value="Unassembled WGS sequence"/>
</dbReference>
<dbReference type="SUPFAM" id="SSF56801">
    <property type="entry name" value="Acetyl-CoA synthetase-like"/>
    <property type="match status" value="1"/>
</dbReference>
<evidence type="ECO:0000313" key="5">
    <source>
        <dbReference type="Proteomes" id="UP000322981"/>
    </source>
</evidence>